<dbReference type="OrthoDB" id="6269447at2759"/>
<dbReference type="OpenTargets" id="ENSG00000068400"/>
<dbReference type="AlphaFoldDB" id="A0A994J4G1"/>
<reference evidence="1" key="4">
    <citation type="submission" date="2025-05" db="UniProtKB">
        <authorList>
            <consortium name="Ensembl"/>
        </authorList>
    </citation>
    <scope>IDENTIFICATION</scope>
</reference>
<gene>
    <name evidence="1" type="primary">GRIPAP1</name>
</gene>
<protein>
    <submittedName>
        <fullName evidence="1">GRIP1 associated protein 1</fullName>
    </submittedName>
</protein>
<dbReference type="Ensembl" id="ENST00000704029.1">
    <property type="protein sequence ID" value="ENSP00000515639.1"/>
    <property type="gene ID" value="ENSG00000068400.14"/>
</dbReference>
<evidence type="ECO:0007829" key="3">
    <source>
        <dbReference type="PeptideAtlas" id="A0A994J4G1"/>
    </source>
</evidence>
<sequence length="65" mass="7549">MAQALSEEEFQRMQAQLLELRTNNYQLSDELRKNGVELTSLRQKVAYLDKEFSKAQKLSSHPPPL</sequence>
<dbReference type="Ensembl" id="ENST00000710141.1">
    <property type="protein sequence ID" value="ENSP00000518084.1"/>
    <property type="gene ID" value="ENSG00000292219.1"/>
</dbReference>
<dbReference type="EMBL" id="AC233294">
    <property type="status" value="NOT_ANNOTATED_CDS"/>
    <property type="molecule type" value="Genomic_DNA"/>
</dbReference>
<dbReference type="GeneTree" id="ENSGT00720000108868"/>
<dbReference type="Ensembl" id="ENST00000710189.1">
    <property type="protein sequence ID" value="ENSP00000518112.1"/>
    <property type="gene ID" value="ENSG00000292219.1"/>
</dbReference>
<reference evidence="1 2" key="3">
    <citation type="journal article" date="2005" name="Nature">
        <title>The DNA sequence of the human X chromosome.</title>
        <authorList>
            <person name="Ross M.T."/>
            <person name="Grafham D.V."/>
            <person name="Coffey A.J."/>
            <person name="Scherer S."/>
            <person name="McLay K."/>
            <person name="Muzny D."/>
            <person name="Platzer M."/>
            <person name="Howell G.R."/>
            <person name="Burrows C."/>
            <person name="Bird C.P."/>
            <person name="Frankish A."/>
            <person name="Lovell F.L."/>
            <person name="Howe K.L."/>
            <person name="Ashurst J.L."/>
            <person name="Fulton R.S."/>
            <person name="Sudbrak R."/>
            <person name="Wen G."/>
            <person name="Jones M.C."/>
            <person name="Hurles M.E."/>
            <person name="Andrews T.D."/>
            <person name="Scott C.E."/>
            <person name="Searle S."/>
            <person name="Ramser J."/>
            <person name="Whittaker A."/>
            <person name="Deadman R."/>
            <person name="Carter N.P."/>
            <person name="Hunt S.E."/>
            <person name="Chen R."/>
            <person name="Cree A."/>
            <person name="Gunaratne P."/>
            <person name="Havlak P."/>
            <person name="Hodgson A."/>
            <person name="Metzker M.L."/>
            <person name="Richards S."/>
            <person name="Scott G."/>
            <person name="Steffen D."/>
            <person name="Sodergren E."/>
            <person name="Wheeler D.A."/>
            <person name="Worley K.C."/>
            <person name="Ainscough R."/>
            <person name="Ambrose K.D."/>
            <person name="Ansari-Lari M.A."/>
            <person name="Aradhya S."/>
            <person name="Ashwell R.I."/>
            <person name="Babbage A.K."/>
            <person name="Bagguley C.L."/>
            <person name="Ballabio A."/>
            <person name="Banerjee R."/>
            <person name="Barker G.E."/>
            <person name="Barlow K.F."/>
            <person name="Barrett I.P."/>
            <person name="Bates K.N."/>
            <person name="Beare D.M."/>
            <person name="Beasley H."/>
            <person name="Beasley O."/>
            <person name="Beck A."/>
            <person name="Bethel G."/>
            <person name="Blechschmidt K."/>
            <person name="Brady N."/>
            <person name="Bray-Allen S."/>
            <person name="Bridgeman A.M."/>
            <person name="Brown A.J."/>
            <person name="Brown M.J."/>
            <person name="Bonnin D."/>
            <person name="Bruford E.A."/>
            <person name="Buhay C."/>
            <person name="Burch P."/>
            <person name="Burford D."/>
            <person name="Burgess J."/>
            <person name="Burrill W."/>
            <person name="Burton J."/>
            <person name="Bye J.M."/>
            <person name="Carder C."/>
            <person name="Carrel L."/>
            <person name="Chako J."/>
            <person name="Chapman J.C."/>
            <person name="Chavez D."/>
            <person name="Chen E."/>
            <person name="Chen G."/>
            <person name="Chen Y."/>
            <person name="Chen Z."/>
            <person name="Chinault C."/>
            <person name="Ciccodicola A."/>
            <person name="Clark S.Y."/>
            <person name="Clarke G."/>
            <person name="Clee C.M."/>
            <person name="Clegg S."/>
            <person name="Clerc-Blankenburg K."/>
            <person name="Clifford K."/>
            <person name="Cobley V."/>
            <person name="Cole C.G."/>
            <person name="Conquer J.S."/>
            <person name="Corby N."/>
            <person name="Connor R.E."/>
            <person name="David R."/>
            <person name="Davies J."/>
            <person name="Davis C."/>
            <person name="Davis J."/>
            <person name="Delgado O."/>
            <person name="Deshazo D."/>
            <person name="Dhami P."/>
            <person name="Ding Y."/>
            <person name="Dinh H."/>
            <person name="Dodsworth S."/>
            <person name="Draper H."/>
            <person name="Dugan-Rocha S."/>
            <person name="Dunham A."/>
            <person name="Dunn M."/>
            <person name="Durbin K.J."/>
            <person name="Dutta I."/>
            <person name="Eades T."/>
            <person name="Ellwood M."/>
            <person name="Emery-Cohen A."/>
            <person name="Errington H."/>
            <person name="Evans K.L."/>
            <person name="Faulkner L."/>
            <person name="Francis F."/>
            <person name="Frankland J."/>
            <person name="Fraser A.E."/>
            <person name="Galgoczy P."/>
            <person name="Gilbert J."/>
            <person name="Gill R."/>
            <person name="Glockner G."/>
            <person name="Gregory S.G."/>
            <person name="Gribble S."/>
            <person name="Griffiths C."/>
            <person name="Grocock R."/>
            <person name="Gu Y."/>
            <person name="Gwilliam R."/>
            <person name="Hamilton C."/>
            <person name="Hart E.A."/>
            <person name="Hawes A."/>
            <person name="Heath P.D."/>
            <person name="Heitmann K."/>
            <person name="Hennig S."/>
            <person name="Hernandez J."/>
            <person name="Hinzmann B."/>
            <person name="Ho S."/>
            <person name="Hoffs M."/>
            <person name="Howden P.J."/>
            <person name="Huckle E.J."/>
            <person name="Hume J."/>
            <person name="Hunt P.J."/>
            <person name="Hunt A.R."/>
            <person name="Isherwood J."/>
            <person name="Jacob L."/>
            <person name="Johnson D."/>
            <person name="Jones S."/>
            <person name="de Jong P.J."/>
            <person name="Joseph S.S."/>
            <person name="Keenan S."/>
            <person name="Kelly S."/>
            <person name="Kershaw J.K."/>
            <person name="Khan Z."/>
            <person name="Kioschis P."/>
            <person name="Klages S."/>
            <person name="Knights A.J."/>
            <person name="Kosiura A."/>
            <person name="Kovar-Smith C."/>
            <person name="Laird G.K."/>
            <person name="Langford C."/>
            <person name="Lawlor S."/>
            <person name="Leversha M."/>
            <person name="Lewis L."/>
            <person name="Liu W."/>
            <person name="Lloyd C."/>
            <person name="Lloyd D.M."/>
            <person name="Loulseged H."/>
            <person name="Loveland J.E."/>
            <person name="Lovell J.D."/>
            <person name="Lozado R."/>
            <person name="Lu J."/>
            <person name="Lyne R."/>
            <person name="Ma J."/>
            <person name="Maheshwari M."/>
            <person name="Matthews L.H."/>
            <person name="McDowall J."/>
            <person name="McLaren S."/>
            <person name="McMurray A."/>
            <person name="Meidl P."/>
            <person name="Meitinger T."/>
            <person name="Milne S."/>
            <person name="Miner G."/>
            <person name="Mistry S.L."/>
            <person name="Morgan M."/>
            <person name="Morris S."/>
            <person name="Muller I."/>
            <person name="Mullikin J.C."/>
            <person name="Nguyen N."/>
            <person name="Nordsiek G."/>
            <person name="Nyakatura G."/>
            <person name="O'Dell C.N."/>
            <person name="Okwuonu G."/>
            <person name="Palmer S."/>
            <person name="Pandian R."/>
            <person name="Parker D."/>
            <person name="Parrish J."/>
            <person name="Pasternak S."/>
            <person name="Patel D."/>
            <person name="Pearce A.V."/>
            <person name="Pearson D.M."/>
            <person name="Pelan S.E."/>
            <person name="Perez L."/>
            <person name="Porter K.M."/>
            <person name="Ramsey Y."/>
            <person name="Reichwald K."/>
            <person name="Rhodes S."/>
            <person name="Ridler K.A."/>
            <person name="Schlessinger D."/>
            <person name="Schueler M.G."/>
            <person name="Sehra H.K."/>
            <person name="Shaw-Smith C."/>
            <person name="Shen H."/>
            <person name="Sheridan E.M."/>
            <person name="Shownkeen R."/>
            <person name="Skuce C.D."/>
            <person name="Smith M.L."/>
            <person name="Sotheran E.C."/>
            <person name="Steingruber H.E."/>
            <person name="Steward C.A."/>
            <person name="Storey R."/>
            <person name="Swann R.M."/>
            <person name="Swarbreck D."/>
            <person name="Tabor P.E."/>
            <person name="Taudien S."/>
            <person name="Taylor T."/>
            <person name="Teague B."/>
            <person name="Thomas K."/>
            <person name="Thorpe A."/>
            <person name="Timms K."/>
            <person name="Tracey A."/>
            <person name="Trevanion S."/>
            <person name="Tromans A.C."/>
            <person name="d'Urso M."/>
            <person name="Verduzco D."/>
            <person name="Villasana D."/>
            <person name="Waldron L."/>
            <person name="Wall M."/>
            <person name="Wang Q."/>
            <person name="Warren J."/>
            <person name="Warry G.L."/>
            <person name="Wei X."/>
            <person name="West A."/>
            <person name="Whitehead S.L."/>
            <person name="Whiteley M.N."/>
            <person name="Wilkinson J.E."/>
            <person name="Willey D.L."/>
            <person name="Williams G."/>
            <person name="Williams L."/>
            <person name="Williamson A."/>
            <person name="Williamson H."/>
            <person name="Wilming L."/>
            <person name="Woodmansey R.L."/>
            <person name="Wray P.W."/>
            <person name="Yen J."/>
            <person name="Zhang J."/>
            <person name="Zhou J."/>
            <person name="Zoghbi H."/>
            <person name="Zorilla S."/>
            <person name="Buck D."/>
            <person name="Reinhardt R."/>
            <person name="Poustka A."/>
            <person name="Rosenthal A."/>
            <person name="Lehrach H."/>
            <person name="Meindl A."/>
            <person name="Minx P.J."/>
            <person name="Hillier L.W."/>
            <person name="Willard H.F."/>
            <person name="Wilson R.K."/>
            <person name="Waterston R.H."/>
            <person name="Rice C.M."/>
            <person name="Vaudin M."/>
            <person name="Coulson A."/>
            <person name="Nelson D.L."/>
            <person name="Weinstock G."/>
            <person name="Sulston J.E."/>
            <person name="Durbin R."/>
            <person name="Hubbard T."/>
            <person name="Gibbs R.A."/>
            <person name="Beck S."/>
            <person name="Rogers J."/>
            <person name="Bentley D.R."/>
        </authorList>
    </citation>
    <scope>NUCLEOTIDE SEQUENCE [LARGE SCALE GENOMIC DNA]</scope>
</reference>
<dbReference type="InterPro" id="IPR026204">
    <property type="entry name" value="GRIPAP1"/>
</dbReference>
<organism evidence="1 2">
    <name type="scientific">Homo sapiens</name>
    <name type="common">Human</name>
    <dbReference type="NCBI Taxonomy" id="9606"/>
    <lineage>
        <taxon>Eukaryota</taxon>
        <taxon>Metazoa</taxon>
        <taxon>Chordata</taxon>
        <taxon>Craniata</taxon>
        <taxon>Vertebrata</taxon>
        <taxon>Euteleostomi</taxon>
        <taxon>Mammalia</taxon>
        <taxon>Eutheria</taxon>
        <taxon>Euarchontoglires</taxon>
        <taxon>Primates</taxon>
        <taxon>Haplorrhini</taxon>
        <taxon>Catarrhini</taxon>
        <taxon>Hominidae</taxon>
        <taxon>Homo</taxon>
    </lineage>
</organism>
<dbReference type="SMR" id="A0A994J4G1"/>
<reference evidence="1" key="1">
    <citation type="journal article" date="2001" name="Nature">
        <title>Initial sequencing and analysis of the human genome.</title>
        <authorList>
            <consortium name="International Human Genome Sequencing Consortium"/>
            <person name="Lander E.S."/>
            <person name="Linton L.M."/>
            <person name="Birren B."/>
            <person name="Nusbaum C."/>
            <person name="Zody M.C."/>
            <person name="Baldwin J."/>
            <person name="Devon K."/>
            <person name="Dewar K."/>
            <person name="Doyle M."/>
            <person name="FitzHugh W."/>
            <person name="Funke R."/>
            <person name="Gage D."/>
            <person name="Harris K."/>
            <person name="Heaford A."/>
            <person name="Howland J."/>
            <person name="Kann L."/>
            <person name="Lehoczky J."/>
            <person name="LeVine R."/>
            <person name="McEwan P."/>
            <person name="McKernan K."/>
            <person name="Meldrim J."/>
            <person name="Mesirov J.P."/>
            <person name="Miranda C."/>
            <person name="Morris W."/>
            <person name="Naylor J."/>
            <person name="Raymond C."/>
            <person name="Rosetti M."/>
            <person name="Santos R."/>
            <person name="Sheridan A."/>
            <person name="Sougnez C."/>
            <person name="Stange-Thomann N."/>
            <person name="Stojanovic N."/>
            <person name="Subramanian A."/>
            <person name="Wyman D."/>
            <person name="Rogers J."/>
            <person name="Sulston J."/>
            <person name="Ainscough R."/>
            <person name="Beck S."/>
            <person name="Bentley D."/>
            <person name="Burton J."/>
            <person name="Clee C."/>
            <person name="Carter N."/>
            <person name="Coulson A."/>
            <person name="Deadman R."/>
            <person name="Deloukas P."/>
            <person name="Dunham A."/>
            <person name="Dunham I."/>
            <person name="Durbin R."/>
            <person name="French L."/>
            <person name="Grafham D."/>
            <person name="Gregory S."/>
            <person name="Hubbard T."/>
            <person name="Humphray S."/>
            <person name="Hunt A."/>
            <person name="Jones M."/>
            <person name="Lloyd C."/>
            <person name="McMurray A."/>
            <person name="Matthews L."/>
            <person name="Mercer S."/>
            <person name="Milne S."/>
            <person name="Mullikin J.C."/>
            <person name="Mungall A."/>
            <person name="Plumb R."/>
            <person name="Ross M."/>
            <person name="Shownkeen R."/>
            <person name="Sims S."/>
            <person name="Waterston R.H."/>
            <person name="Wilson R.K."/>
            <person name="Hillier L.W."/>
            <person name="McPherson J.D."/>
            <person name="Marra M.A."/>
            <person name="Mardis E.R."/>
            <person name="Fulton L.A."/>
            <person name="Chinwalla A.T."/>
            <person name="Pepin K.H."/>
            <person name="Gish W.R."/>
            <person name="Chissoe S.L."/>
            <person name="Wendl M.C."/>
            <person name="Delehaunty K.D."/>
            <person name="Miner T.L."/>
            <person name="Delehaunty A."/>
            <person name="Kramer J.B."/>
            <person name="Cook L.L."/>
            <person name="Fulton R.S."/>
            <person name="Johnson D.L."/>
            <person name="Minx P.J."/>
            <person name="Clifton S.W."/>
            <person name="Hawkins T."/>
            <person name="Branscomb E."/>
            <person name="Predki P."/>
            <person name="Richardson P."/>
            <person name="Wenning S."/>
            <person name="Slezak T."/>
            <person name="Doggett N."/>
            <person name="Cheng J.F."/>
            <person name="Olsen A."/>
            <person name="Lucas S."/>
            <person name="Elkin C."/>
            <person name="Uberbacher E."/>
            <person name="Frazier M."/>
            <person name="Gibbs R.A."/>
            <person name="Muzny D.M."/>
            <person name="Scherer S.E."/>
            <person name="Bouck J.B."/>
            <person name="Sodergren E.J."/>
            <person name="Worley K.C."/>
            <person name="Rives C.M."/>
            <person name="Gorrell J.H."/>
            <person name="Metzker M.L."/>
            <person name="Naylor S.L."/>
            <person name="Kucherlapati R.S."/>
            <person name="Nelson D.L."/>
            <person name="Weinstock G.M."/>
            <person name="Sakaki Y."/>
            <person name="Fujiyama A."/>
            <person name="Hattori M."/>
            <person name="Yada T."/>
            <person name="Toyoda A."/>
            <person name="Itoh T."/>
            <person name="Kawagoe C."/>
            <person name="Watanabe H."/>
            <person name="Totoki Y."/>
            <person name="Taylor T."/>
            <person name="Weissenbach J."/>
            <person name="Heilig R."/>
            <person name="Saurin W."/>
            <person name="Artiguenave F."/>
            <person name="Brottier P."/>
            <person name="Bruls T."/>
            <person name="Pelletier E."/>
            <person name="Robert C."/>
            <person name="Wincker P."/>
            <person name="Smith D.R."/>
            <person name="Doucette-Stamm L."/>
            <person name="Rubenfield M."/>
            <person name="Weinstock K."/>
            <person name="Lee H.M."/>
            <person name="Dubois J."/>
            <person name="Rosenthal A."/>
            <person name="Platzer M."/>
            <person name="Nyakatura G."/>
            <person name="Taudien S."/>
            <person name="Rump A."/>
            <person name="Yang H."/>
            <person name="Yu J."/>
            <person name="Wang J."/>
            <person name="Huang G."/>
            <person name="Gu J."/>
            <person name="Hood L."/>
            <person name="Rowen L."/>
            <person name="Madan A."/>
            <person name="Qin S."/>
            <person name="Davis R.W."/>
            <person name="Federspiel N.A."/>
            <person name="Abola A.P."/>
            <person name="Proctor M.J."/>
            <person name="Myers R.M."/>
            <person name="Schmutz J."/>
            <person name="Dickson M."/>
            <person name="Grimwood J."/>
            <person name="Cox D.R."/>
            <person name="Olson M.V."/>
            <person name="Kaul R."/>
            <person name="Raymond C."/>
            <person name="Shimizu N."/>
            <person name="Kawasaki K."/>
            <person name="Minoshima S."/>
            <person name="Evans G.A."/>
            <person name="Athanasiou M."/>
            <person name="Schultz R."/>
            <person name="Roe B.A."/>
            <person name="Chen F."/>
            <person name="Pan H."/>
            <person name="Ramser J."/>
            <person name="Lehrach H."/>
            <person name="Reinhardt R."/>
            <person name="McCombie W.R."/>
            <person name="de la Bastide M."/>
            <person name="Dedhia N."/>
            <person name="Blocker H."/>
            <person name="Hornischer K."/>
            <person name="Nordsiek G."/>
            <person name="Agarwala R."/>
            <person name="Aravind L."/>
            <person name="Bailey J.A."/>
            <person name="Bateman A."/>
            <person name="Batzoglou S."/>
            <person name="Birney E."/>
            <person name="Bork P."/>
            <person name="Brown D.G."/>
            <person name="Burge C.B."/>
            <person name="Cerutti L."/>
            <person name="Chen H.C."/>
            <person name="Church D."/>
            <person name="Clamp M."/>
            <person name="Copley R.R."/>
            <person name="Doerks T."/>
            <person name="Eddy S.R."/>
            <person name="Eichler E.E."/>
            <person name="Furey T.S."/>
            <person name="Galagan J."/>
            <person name="Gilbert J.G."/>
            <person name="Harmon C."/>
            <person name="Hayashizaki Y."/>
            <person name="Haussler D."/>
            <person name="Hermjakob H."/>
            <person name="Hokamp K."/>
            <person name="Jang W."/>
            <person name="Johnson L.S."/>
            <person name="Jones T.A."/>
            <person name="Kasif S."/>
            <person name="Kaspryzk A."/>
            <person name="Kennedy S."/>
            <person name="Kent W.J."/>
            <person name="Kitts P."/>
            <person name="Koonin E.V."/>
            <person name="Korf I."/>
            <person name="Kulp D."/>
            <person name="Lancet D."/>
            <person name="Lowe T.M."/>
            <person name="McLysaght A."/>
            <person name="Mikkelsen T."/>
            <person name="Moran J.V."/>
            <person name="Mulder N."/>
            <person name="Pollara V.J."/>
            <person name="Ponting C.P."/>
            <person name="Schuler G."/>
            <person name="Schultz J."/>
            <person name="Slater G."/>
            <person name="Smit A.F."/>
            <person name="Stupka E."/>
            <person name="Szustakowski J."/>
            <person name="Thierry-Mieg D."/>
            <person name="Thierry-Mieg J."/>
            <person name="Wagner L."/>
            <person name="Wallis J."/>
            <person name="Wheeler R."/>
            <person name="Williams A."/>
            <person name="Wolf Y.I."/>
            <person name="Wolfe K.H."/>
            <person name="Yang S.P."/>
            <person name="Yeh R.F."/>
            <person name="Collins F."/>
            <person name="Guyer M.S."/>
            <person name="Peterson J."/>
            <person name="Felsenfeld A."/>
            <person name="Wetterstrand K.A."/>
            <person name="Patrinos A."/>
            <person name="Morgan M.J."/>
            <person name="de Jong P."/>
            <person name="Catanese J.J."/>
            <person name="Osoegawa K."/>
            <person name="Shizuya H."/>
            <person name="Choi S."/>
            <person name="Chen Y.J."/>
        </authorList>
    </citation>
    <scope>NUCLEOTIDE SEQUENCE [LARGE SCALE GENOMIC DNA]</scope>
</reference>
<keyword evidence="2" id="KW-1185">Reference proteome</keyword>
<keyword evidence="3 4" id="KW-1267">Proteomics identification</keyword>
<reference evidence="1" key="2">
    <citation type="journal article" date="2004" name="Nature">
        <title>Finishing the euchromatic sequence of the human genome.</title>
        <authorList>
            <consortium name="International Human Genome Sequencing Consortium"/>
        </authorList>
    </citation>
    <scope>NUCLEOTIDE SEQUENCE [LARGE SCALE GENOMIC DNA]</scope>
</reference>
<name>A0A994J4G1_HUMAN</name>
<proteinExistence type="evidence at protein level"/>
<dbReference type="PANTHER" id="PTHR18978:SF1">
    <property type="entry name" value="GRIP1-ASSOCIATED PROTEIN 1"/>
    <property type="match status" value="1"/>
</dbReference>
<evidence type="ECO:0000313" key="2">
    <source>
        <dbReference type="Proteomes" id="UP000005640"/>
    </source>
</evidence>
<accession>A0A994J4G1</accession>
<dbReference type="Ensembl" id="ENST00000704108.1">
    <property type="protein sequence ID" value="ENSP00000515701.1"/>
    <property type="gene ID" value="ENSG00000068400.14"/>
</dbReference>
<dbReference type="HGNC" id="HGNC:18706">
    <property type="gene designation" value="GRIPAP1"/>
</dbReference>
<dbReference type="PANTHER" id="PTHR18978">
    <property type="entry name" value="GRIP-1 ASSOCIATED PROTEIN 1"/>
    <property type="match status" value="1"/>
</dbReference>
<evidence type="ECO:0007829" key="4">
    <source>
        <dbReference type="ProteomicsDB" id="A0A994J4G1"/>
    </source>
</evidence>
<evidence type="ECO:0000313" key="1">
    <source>
        <dbReference type="Ensembl" id="ENSP00000515701.1"/>
    </source>
</evidence>
<dbReference type="Proteomes" id="UP000005640">
    <property type="component" value="Chromosome X"/>
</dbReference>